<comment type="caution">
    <text evidence="3">The sequence shown here is derived from an EMBL/GenBank/DDBJ whole genome shotgun (WGS) entry which is preliminary data.</text>
</comment>
<gene>
    <name evidence="3" type="ORF">FHP24_23675</name>
</gene>
<evidence type="ECO:0000313" key="4">
    <source>
        <dbReference type="Proteomes" id="UP000311605"/>
    </source>
</evidence>
<dbReference type="GO" id="GO:0016887">
    <property type="term" value="F:ATP hydrolysis activity"/>
    <property type="evidence" value="ECO:0007669"/>
    <property type="project" value="InterPro"/>
</dbReference>
<evidence type="ECO:0000259" key="2">
    <source>
        <dbReference type="Pfam" id="PF13304"/>
    </source>
</evidence>
<sequence>MLLRSMTARNYRSLKAIHMDLAGVNVFIGENGVGKSNLYRALQLIQAAVRGTLAAEIAAEGGMASALWSGHRRNEKNFRIKLDVEVLDEERAITFRYRVEAGLRPPIDAAGFAFEPQIKEEELSIETGRRPVTMMKRAGPGIMVRGAQGRMVEYPERAMTSETAIALLGDAGHYPEIGAFRRMVESWRFFHGFRTDRDSPMRQPCLAVTSPLLDENGANLAAVFATLAHIRGDTIELNRAIATAFDGARLDVPDPGEYAEFGLVFPHLPLRVFKPRELSDGQIRFLGLAAALMSYRHPPLIALNEPEASLHPDMLEPLADMIAEAAQTSQIWIVTHSEQLAAAVQERCGVRPKRVIRKDGATWLEGMRATGVMEDEDNDEE</sequence>
<dbReference type="GO" id="GO:0000731">
    <property type="term" value="P:DNA synthesis involved in DNA repair"/>
    <property type="evidence" value="ECO:0007669"/>
    <property type="project" value="TreeGrafter"/>
</dbReference>
<dbReference type="InterPro" id="IPR041685">
    <property type="entry name" value="AAA_GajA/Old/RecF-like"/>
</dbReference>
<dbReference type="PANTHER" id="PTHR32182">
    <property type="entry name" value="DNA REPLICATION AND REPAIR PROTEIN RECF"/>
    <property type="match status" value="1"/>
</dbReference>
<dbReference type="OrthoDB" id="7596665at2"/>
<feature type="domain" description="Endonuclease GajA/Old nuclease/RecF-like AAA" evidence="1">
    <location>
        <begin position="1"/>
        <end position="47"/>
    </location>
</feature>
<name>A0A5C4XBE9_9HYPH</name>
<dbReference type="Pfam" id="PF13304">
    <property type="entry name" value="AAA_21"/>
    <property type="match status" value="1"/>
</dbReference>
<dbReference type="Gene3D" id="3.40.50.300">
    <property type="entry name" value="P-loop containing nucleotide triphosphate hydrolases"/>
    <property type="match status" value="2"/>
</dbReference>
<organism evidence="3 4">
    <name type="scientific">Aliirhizobium smilacinae</name>
    <dbReference type="NCBI Taxonomy" id="1395944"/>
    <lineage>
        <taxon>Bacteria</taxon>
        <taxon>Pseudomonadati</taxon>
        <taxon>Pseudomonadota</taxon>
        <taxon>Alphaproteobacteria</taxon>
        <taxon>Hyphomicrobiales</taxon>
        <taxon>Rhizobiaceae</taxon>
        <taxon>Aliirhizobium</taxon>
    </lineage>
</organism>
<dbReference type="PIRSF" id="PIRSF029347">
    <property type="entry name" value="RecF"/>
    <property type="match status" value="1"/>
</dbReference>
<evidence type="ECO:0000259" key="1">
    <source>
        <dbReference type="Pfam" id="PF13175"/>
    </source>
</evidence>
<keyword evidence="4" id="KW-1185">Reference proteome</keyword>
<proteinExistence type="predicted"/>
<dbReference type="InterPro" id="IPR003959">
    <property type="entry name" value="ATPase_AAA_core"/>
</dbReference>
<dbReference type="CDD" id="cd00267">
    <property type="entry name" value="ABC_ATPase"/>
    <property type="match status" value="1"/>
</dbReference>
<dbReference type="Proteomes" id="UP000311605">
    <property type="component" value="Unassembled WGS sequence"/>
</dbReference>
<dbReference type="RefSeq" id="WP_139678717.1">
    <property type="nucleotide sequence ID" value="NZ_VDMN01000007.1"/>
</dbReference>
<dbReference type="InterPro" id="IPR027417">
    <property type="entry name" value="P-loop_NTPase"/>
</dbReference>
<dbReference type="PANTHER" id="PTHR32182:SF25">
    <property type="entry name" value="SLR1056 PROTEIN"/>
    <property type="match status" value="1"/>
</dbReference>
<dbReference type="SUPFAM" id="SSF52540">
    <property type="entry name" value="P-loop containing nucleoside triphosphate hydrolases"/>
    <property type="match status" value="1"/>
</dbReference>
<reference evidence="3 4" key="1">
    <citation type="submission" date="2019-06" db="EMBL/GenBank/DDBJ databases">
        <title>The draft genome of Rhizobium smilacinae PTYR-5.</title>
        <authorList>
            <person name="Liu L."/>
            <person name="Li L."/>
            <person name="Zhang X."/>
        </authorList>
    </citation>
    <scope>NUCLEOTIDE SEQUENCE [LARGE SCALE GENOMIC DNA]</scope>
    <source>
        <strain evidence="3 4">PTYR-5</strain>
    </source>
</reference>
<dbReference type="InterPro" id="IPR014555">
    <property type="entry name" value="RecF-like"/>
</dbReference>
<accession>A0A5C4XBE9</accession>
<dbReference type="GO" id="GO:0005524">
    <property type="term" value="F:ATP binding"/>
    <property type="evidence" value="ECO:0007669"/>
    <property type="project" value="InterPro"/>
</dbReference>
<feature type="domain" description="ATPase AAA-type core" evidence="2">
    <location>
        <begin position="271"/>
        <end position="340"/>
    </location>
</feature>
<protein>
    <submittedName>
        <fullName evidence="3">ATPase</fullName>
    </submittedName>
</protein>
<dbReference type="GO" id="GO:0006302">
    <property type="term" value="P:double-strand break repair"/>
    <property type="evidence" value="ECO:0007669"/>
    <property type="project" value="TreeGrafter"/>
</dbReference>
<evidence type="ECO:0000313" key="3">
    <source>
        <dbReference type="EMBL" id="TNM60805.1"/>
    </source>
</evidence>
<dbReference type="AlphaFoldDB" id="A0A5C4XBE9"/>
<dbReference type="EMBL" id="VDMN01000007">
    <property type="protein sequence ID" value="TNM60805.1"/>
    <property type="molecule type" value="Genomic_DNA"/>
</dbReference>
<dbReference type="Pfam" id="PF13175">
    <property type="entry name" value="AAA_15"/>
    <property type="match status" value="1"/>
</dbReference>